<dbReference type="Gene3D" id="3.30.300.30">
    <property type="match status" value="1"/>
</dbReference>
<dbReference type="Pfam" id="PF13193">
    <property type="entry name" value="AMP-binding_C"/>
    <property type="match status" value="1"/>
</dbReference>
<dbReference type="SUPFAM" id="SSF56801">
    <property type="entry name" value="Acetyl-CoA synthetase-like"/>
    <property type="match status" value="1"/>
</dbReference>
<feature type="domain" description="AMP-dependent synthetase/ligase" evidence="1">
    <location>
        <begin position="6"/>
        <end position="356"/>
    </location>
</feature>
<reference evidence="3 4" key="1">
    <citation type="journal article" date="2018" name="Int. J. Syst. Evol. Microbiol.">
        <title>Epidermidibacterium keratini gen. nov., sp. nov., a member of the family Sporichthyaceae, isolated from keratin epidermis.</title>
        <authorList>
            <person name="Lee D.G."/>
            <person name="Trujillo M.E."/>
            <person name="Kang S."/>
            <person name="Nam J.J."/>
            <person name="Kim Y.J."/>
        </authorList>
    </citation>
    <scope>NUCLEOTIDE SEQUENCE [LARGE SCALE GENOMIC DNA]</scope>
    <source>
        <strain evidence="3 4">EPI-7</strain>
    </source>
</reference>
<organism evidence="3 4">
    <name type="scientific">Epidermidibacterium keratini</name>
    <dbReference type="NCBI Taxonomy" id="1891644"/>
    <lineage>
        <taxon>Bacteria</taxon>
        <taxon>Bacillati</taxon>
        <taxon>Actinomycetota</taxon>
        <taxon>Actinomycetes</taxon>
        <taxon>Sporichthyales</taxon>
        <taxon>Sporichthyaceae</taxon>
        <taxon>Epidermidibacterium</taxon>
    </lineage>
</organism>
<dbReference type="InterPro" id="IPR045851">
    <property type="entry name" value="AMP-bd_C_sf"/>
</dbReference>
<accession>A0A7L4YLI4</accession>
<dbReference type="Proteomes" id="UP000463857">
    <property type="component" value="Chromosome"/>
</dbReference>
<name>A0A7L4YLI4_9ACTN</name>
<dbReference type="OrthoDB" id="9803968at2"/>
<dbReference type="AlphaFoldDB" id="A0A7L4YLI4"/>
<dbReference type="PANTHER" id="PTHR43767">
    <property type="entry name" value="LONG-CHAIN-FATTY-ACID--COA LIGASE"/>
    <property type="match status" value="1"/>
</dbReference>
<dbReference type="InterPro" id="IPR042099">
    <property type="entry name" value="ANL_N_sf"/>
</dbReference>
<dbReference type="KEGG" id="eke:EK0264_07480"/>
<dbReference type="InterPro" id="IPR050237">
    <property type="entry name" value="ATP-dep_AMP-bd_enzyme"/>
</dbReference>
<evidence type="ECO:0000259" key="1">
    <source>
        <dbReference type="Pfam" id="PF00501"/>
    </source>
</evidence>
<dbReference type="RefSeq" id="WP_159544309.1">
    <property type="nucleotide sequence ID" value="NZ_CP047156.1"/>
</dbReference>
<dbReference type="EMBL" id="CP047156">
    <property type="protein sequence ID" value="QHC00131.1"/>
    <property type="molecule type" value="Genomic_DNA"/>
</dbReference>
<dbReference type="InterPro" id="IPR000873">
    <property type="entry name" value="AMP-dep_synth/lig_dom"/>
</dbReference>
<protein>
    <submittedName>
        <fullName evidence="3">AMP-binding protein</fullName>
    </submittedName>
</protein>
<dbReference type="InterPro" id="IPR025110">
    <property type="entry name" value="AMP-bd_C"/>
</dbReference>
<dbReference type="InterPro" id="IPR020845">
    <property type="entry name" value="AMP-binding_CS"/>
</dbReference>
<sequence length="511" mass="54190">MGYSSFWENAAAHPDRPAIISAAGEVVTFGELASQANRLANGLRERGLGVGDTVALMAANRAEYFAVQLATGQIGLVLALINRHLTAPEAAYILSDSHARLLIADSRTGDAAVGAAELAGLGVDARFAIGDVAGFADWRELWAADEPPTNRTAGSLLLYSSGTTGAPKGISKPLSELAPEQEDQLVVESLAAFDVARDGVFLSVAPLYHSAPNRHASSALARGMSVVLADRSDPAHLLELIDAHHVVETFLVPTMMHRMLALDEAERGRYDTSSLRTVLHAGAMCPPPVKAAMIEWLGPKLMEYYGATESGAITMISSADWLAHPGSVGRARPGTDVQIRDEAGNLVSPGVVGLIHLLTGRPFEYHGDRAKTDASHRDGYFVPGDLGSLDEDGYLYLSDRRTDLIVSGGVNIYPAEIESVLLDQPGVTDAVVFGVPDDEWGQRVVALVSSDSADVSPISLREAAERELADYKIPRTIEIVSSLPRTPSGKLSRAKVRAAYADNGAESVAAL</sequence>
<proteinExistence type="predicted"/>
<dbReference type="GO" id="GO:0016878">
    <property type="term" value="F:acid-thiol ligase activity"/>
    <property type="evidence" value="ECO:0007669"/>
    <property type="project" value="UniProtKB-ARBA"/>
</dbReference>
<dbReference type="Pfam" id="PF00501">
    <property type="entry name" value="AMP-binding"/>
    <property type="match status" value="1"/>
</dbReference>
<feature type="domain" description="AMP-binding enzyme C-terminal" evidence="2">
    <location>
        <begin position="416"/>
        <end position="490"/>
    </location>
</feature>
<evidence type="ECO:0000259" key="2">
    <source>
        <dbReference type="Pfam" id="PF13193"/>
    </source>
</evidence>
<dbReference type="InParanoid" id="A0A7L4YLI4"/>
<dbReference type="PANTHER" id="PTHR43767:SF1">
    <property type="entry name" value="NONRIBOSOMAL PEPTIDE SYNTHASE PES1 (EUROFUNG)-RELATED"/>
    <property type="match status" value="1"/>
</dbReference>
<keyword evidence="4" id="KW-1185">Reference proteome</keyword>
<dbReference type="PROSITE" id="PS00455">
    <property type="entry name" value="AMP_BINDING"/>
    <property type="match status" value="1"/>
</dbReference>
<evidence type="ECO:0000313" key="4">
    <source>
        <dbReference type="Proteomes" id="UP000463857"/>
    </source>
</evidence>
<evidence type="ECO:0000313" key="3">
    <source>
        <dbReference type="EMBL" id="QHC00131.1"/>
    </source>
</evidence>
<dbReference type="Gene3D" id="3.40.50.12780">
    <property type="entry name" value="N-terminal domain of ligase-like"/>
    <property type="match status" value="1"/>
</dbReference>
<gene>
    <name evidence="3" type="ORF">EK0264_07480</name>
</gene>